<reference evidence="1 2" key="1">
    <citation type="submission" date="2018-08" db="EMBL/GenBank/DDBJ databases">
        <title>Recombination of ecologically and evolutionarily significant loci maintains genetic cohesion in the Pseudomonas syringae species complex.</title>
        <authorList>
            <person name="Dillon M."/>
            <person name="Thakur S."/>
            <person name="Almeida R.N.D."/>
            <person name="Weir B.S."/>
            <person name="Guttman D.S."/>
        </authorList>
    </citation>
    <scope>NUCLEOTIDE SEQUENCE [LARGE SCALE GENOMIC DNA]</scope>
    <source>
        <strain evidence="1 2">ICMP 8670</strain>
    </source>
</reference>
<dbReference type="AlphaFoldDB" id="A0A3M4SEC3"/>
<accession>A0A3M4SEC3</accession>
<name>A0A3M4SEC3_9PSED</name>
<gene>
    <name evidence="1" type="ORF">ALP92_01344</name>
</gene>
<comment type="caution">
    <text evidence="1">The sequence shown here is derived from an EMBL/GenBank/DDBJ whole genome shotgun (WGS) entry which is preliminary data.</text>
</comment>
<sequence>MLPAGPETIEWRCDEFLLIPGFRPRLSPCQGCSPKIRPTLRIDDATSIDKPRPTARHSLDGEIYPPRLSATTQELAHELLQPLNGGRDLKTARLTYLDSKILPGEEQRLNSTLLIPSLIDHFTGRLSWTEHDAQSLSLPATATQSSSTEPLGRKAILTLCAQVNQQLEQRHSQKLADYWSVTLPNGKTRSSVIISDKVQCPGD</sequence>
<proteinExistence type="predicted"/>
<evidence type="ECO:0000313" key="2">
    <source>
        <dbReference type="Proteomes" id="UP000276615"/>
    </source>
</evidence>
<dbReference type="EMBL" id="RBRQ01000074">
    <property type="protein sequence ID" value="RMR13333.1"/>
    <property type="molecule type" value="Genomic_DNA"/>
</dbReference>
<dbReference type="Proteomes" id="UP000276615">
    <property type="component" value="Unassembled WGS sequence"/>
</dbReference>
<evidence type="ECO:0000313" key="1">
    <source>
        <dbReference type="EMBL" id="RMR13333.1"/>
    </source>
</evidence>
<protein>
    <submittedName>
        <fullName evidence="1">Uncharacterized protein</fullName>
    </submittedName>
</protein>
<organism evidence="1 2">
    <name type="scientific">Pseudomonas syringae pv. primulae</name>
    <dbReference type="NCBI Taxonomy" id="251707"/>
    <lineage>
        <taxon>Bacteria</taxon>
        <taxon>Pseudomonadati</taxon>
        <taxon>Pseudomonadota</taxon>
        <taxon>Gammaproteobacteria</taxon>
        <taxon>Pseudomonadales</taxon>
        <taxon>Pseudomonadaceae</taxon>
        <taxon>Pseudomonas</taxon>
    </lineage>
</organism>